<protein>
    <submittedName>
        <fullName evidence="1">Peptidyl-prolyl cis-trans isomerase D</fullName>
        <ecNumber evidence="1">5.2.1.8</ecNumber>
    </submittedName>
</protein>
<evidence type="ECO:0000313" key="1">
    <source>
        <dbReference type="EMBL" id="SQC23230.1"/>
    </source>
</evidence>
<dbReference type="AlphaFoldDB" id="A0A2X3FK03"/>
<dbReference type="Proteomes" id="UP000250675">
    <property type="component" value="Unassembled WGS sequence"/>
</dbReference>
<reference evidence="1 2" key="1">
    <citation type="submission" date="2018-06" db="EMBL/GenBank/DDBJ databases">
        <authorList>
            <consortium name="Pathogen Informatics"/>
            <person name="Doyle S."/>
        </authorList>
    </citation>
    <scope>NUCLEOTIDE SEQUENCE [LARGE SCALE GENOMIC DNA]</scope>
    <source>
        <strain evidence="1 2">NCTC9645</strain>
    </source>
</reference>
<keyword evidence="1" id="KW-0413">Isomerase</keyword>
<dbReference type="EC" id="5.2.1.8" evidence="1"/>
<accession>A0A2X3FK03</accession>
<organism evidence="1 2">
    <name type="scientific">Klebsiella pneumoniae</name>
    <dbReference type="NCBI Taxonomy" id="573"/>
    <lineage>
        <taxon>Bacteria</taxon>
        <taxon>Pseudomonadati</taxon>
        <taxon>Pseudomonadota</taxon>
        <taxon>Gammaproteobacteria</taxon>
        <taxon>Enterobacterales</taxon>
        <taxon>Enterobacteriaceae</taxon>
        <taxon>Klebsiella/Raoultella group</taxon>
        <taxon>Klebsiella</taxon>
        <taxon>Klebsiella pneumoniae complex</taxon>
    </lineage>
</organism>
<gene>
    <name evidence="1" type="primary">ppiD_2</name>
    <name evidence="1" type="ORF">NCTC9645_03385</name>
</gene>
<dbReference type="EMBL" id="UASO01000004">
    <property type="protein sequence ID" value="SQC23230.1"/>
    <property type="molecule type" value="Genomic_DNA"/>
</dbReference>
<evidence type="ECO:0000313" key="2">
    <source>
        <dbReference type="Proteomes" id="UP000250675"/>
    </source>
</evidence>
<dbReference type="GO" id="GO:0003755">
    <property type="term" value="F:peptidyl-prolyl cis-trans isomerase activity"/>
    <property type="evidence" value="ECO:0007669"/>
    <property type="project" value="UniProtKB-EC"/>
</dbReference>
<proteinExistence type="predicted"/>
<sequence length="55" mass="6246">MGMTTDQYAQALRNQLTTQQLINAIAGTDFMLPASPISWRRWYLNSGWSAKRPST</sequence>
<name>A0A2X3FK03_KLEPN</name>